<evidence type="ECO:0000256" key="8">
    <source>
        <dbReference type="SAM" id="MobiDB-lite"/>
    </source>
</evidence>
<dbReference type="RefSeq" id="WP_380519142.1">
    <property type="nucleotide sequence ID" value="NZ_JBHEZX010000029.1"/>
</dbReference>
<evidence type="ECO:0000256" key="6">
    <source>
        <dbReference type="ARBA" id="ARBA00022989"/>
    </source>
</evidence>
<dbReference type="InterPro" id="IPR002549">
    <property type="entry name" value="AI-2E-like"/>
</dbReference>
<gene>
    <name evidence="10" type="ORF">ACEZDG_36865</name>
</gene>
<evidence type="ECO:0000256" key="4">
    <source>
        <dbReference type="ARBA" id="ARBA00022475"/>
    </source>
</evidence>
<feature type="transmembrane region" description="Helical" evidence="9">
    <location>
        <begin position="325"/>
        <end position="352"/>
    </location>
</feature>
<dbReference type="EMBL" id="JBHEZX010000029">
    <property type="protein sequence ID" value="MFC1414844.1"/>
    <property type="molecule type" value="Genomic_DNA"/>
</dbReference>
<dbReference type="Proteomes" id="UP001592582">
    <property type="component" value="Unassembled WGS sequence"/>
</dbReference>
<keyword evidence="11" id="KW-1185">Reference proteome</keyword>
<organism evidence="10 11">
    <name type="scientific">Streptacidiphilus alkalitolerans</name>
    <dbReference type="NCBI Taxonomy" id="3342712"/>
    <lineage>
        <taxon>Bacteria</taxon>
        <taxon>Bacillati</taxon>
        <taxon>Actinomycetota</taxon>
        <taxon>Actinomycetes</taxon>
        <taxon>Kitasatosporales</taxon>
        <taxon>Streptomycetaceae</taxon>
        <taxon>Streptacidiphilus</taxon>
    </lineage>
</organism>
<dbReference type="Pfam" id="PF01594">
    <property type="entry name" value="AI-2E_transport"/>
    <property type="match status" value="1"/>
</dbReference>
<reference evidence="10 11" key="1">
    <citation type="submission" date="2024-09" db="EMBL/GenBank/DDBJ databases">
        <authorList>
            <person name="Lee S.D."/>
        </authorList>
    </citation>
    <scope>NUCLEOTIDE SEQUENCE [LARGE SCALE GENOMIC DNA]</scope>
    <source>
        <strain evidence="10 11">N1-1</strain>
    </source>
</reference>
<proteinExistence type="inferred from homology"/>
<evidence type="ECO:0000256" key="9">
    <source>
        <dbReference type="SAM" id="Phobius"/>
    </source>
</evidence>
<feature type="transmembrane region" description="Helical" evidence="9">
    <location>
        <begin position="85"/>
        <end position="110"/>
    </location>
</feature>
<feature type="transmembrane region" description="Helical" evidence="9">
    <location>
        <begin position="166"/>
        <end position="190"/>
    </location>
</feature>
<feature type="transmembrane region" description="Helical" evidence="9">
    <location>
        <begin position="56"/>
        <end position="78"/>
    </location>
</feature>
<evidence type="ECO:0000313" key="11">
    <source>
        <dbReference type="Proteomes" id="UP001592582"/>
    </source>
</evidence>
<feature type="region of interest" description="Disordered" evidence="8">
    <location>
        <begin position="1"/>
        <end position="22"/>
    </location>
</feature>
<evidence type="ECO:0000313" key="10">
    <source>
        <dbReference type="EMBL" id="MFC1414844.1"/>
    </source>
</evidence>
<comment type="subcellular location">
    <subcellularLocation>
        <location evidence="1">Cell membrane</location>
        <topology evidence="1">Multi-pass membrane protein</topology>
    </subcellularLocation>
</comment>
<comment type="similarity">
    <text evidence="2">Belongs to the autoinducer-2 exporter (AI-2E) (TC 2.A.86) family.</text>
</comment>
<dbReference type="PANTHER" id="PTHR21716:SF53">
    <property type="entry name" value="PERMEASE PERM-RELATED"/>
    <property type="match status" value="1"/>
</dbReference>
<evidence type="ECO:0000256" key="1">
    <source>
        <dbReference type="ARBA" id="ARBA00004651"/>
    </source>
</evidence>
<keyword evidence="7 9" id="KW-0472">Membrane</keyword>
<accession>A0ABV6VM68</accession>
<feature type="transmembrane region" description="Helical" evidence="9">
    <location>
        <begin position="282"/>
        <end position="305"/>
    </location>
</feature>
<keyword evidence="3" id="KW-0813">Transport</keyword>
<protein>
    <submittedName>
        <fullName evidence="10">AI-2E family transporter</fullName>
    </submittedName>
</protein>
<feature type="compositionally biased region" description="Basic and acidic residues" evidence="8">
    <location>
        <begin position="383"/>
        <end position="393"/>
    </location>
</feature>
<evidence type="ECO:0000256" key="2">
    <source>
        <dbReference type="ARBA" id="ARBA00009773"/>
    </source>
</evidence>
<keyword evidence="5 9" id="KW-0812">Transmembrane</keyword>
<name>A0ABV6VM68_9ACTN</name>
<keyword evidence="4" id="KW-1003">Cell membrane</keyword>
<dbReference type="PANTHER" id="PTHR21716">
    <property type="entry name" value="TRANSMEMBRANE PROTEIN"/>
    <property type="match status" value="1"/>
</dbReference>
<sequence length="401" mass="42906">MAGSSGTSERPGDSAGDGTGAGGMPRWLPRAIVTALLLVGAFKLVSWAFLQLTGFLSTLLVSFVLSLAMEPAVTWMAARGMRRGLAAFLVFLVAAVLGLGFVAAIVTLLVDQVGQVAAQLPHLLDSLINWINSTFHADVSLDKLQQMVLNNAGSIEQYAQKAANNIWGVSSTLLGGVFQLFTIALFTFYFTADGPRMRRVLCSMLPPARQAEVLRAWELGIEKTGGYLYSRALLAVASAAAHFVLLWLLGIPYAGPLAIWVGVVSQFVPTIGTYLAGALPMLVGLTVDPVDAVWILVFVVAYQQVENYLLQPRITARTVEIHPAVAFGSVIAGAALLGAVGALIAIPVTATLQGFISTYIRRYELVEPPTDRLRDPVRRRRRGGTEDEQHVSDGDSGDNSN</sequence>
<keyword evidence="6 9" id="KW-1133">Transmembrane helix</keyword>
<evidence type="ECO:0000256" key="3">
    <source>
        <dbReference type="ARBA" id="ARBA00022448"/>
    </source>
</evidence>
<comment type="caution">
    <text evidence="10">The sequence shown here is derived from an EMBL/GenBank/DDBJ whole genome shotgun (WGS) entry which is preliminary data.</text>
</comment>
<evidence type="ECO:0000256" key="7">
    <source>
        <dbReference type="ARBA" id="ARBA00023136"/>
    </source>
</evidence>
<evidence type="ECO:0000256" key="5">
    <source>
        <dbReference type="ARBA" id="ARBA00022692"/>
    </source>
</evidence>
<feature type="region of interest" description="Disordered" evidence="8">
    <location>
        <begin position="374"/>
        <end position="401"/>
    </location>
</feature>